<feature type="region of interest" description="Disordered" evidence="8">
    <location>
        <begin position="217"/>
        <end position="283"/>
    </location>
</feature>
<evidence type="ECO:0000256" key="2">
    <source>
        <dbReference type="ARBA" id="ARBA00009749"/>
    </source>
</evidence>
<keyword evidence="4 9" id="KW-0812">Transmembrane</keyword>
<feature type="transmembrane region" description="Helical" evidence="9">
    <location>
        <begin position="731"/>
        <end position="759"/>
    </location>
</feature>
<evidence type="ECO:0000256" key="8">
    <source>
        <dbReference type="SAM" id="MobiDB-lite"/>
    </source>
</evidence>
<feature type="domain" description="SLC41A/MgtE integral membrane" evidence="10">
    <location>
        <begin position="664"/>
        <end position="787"/>
    </location>
</feature>
<comment type="similarity">
    <text evidence="2">Belongs to the SLC41A transporter family.</text>
</comment>
<protein>
    <recommendedName>
        <fullName evidence="10">SLC41A/MgtE integral membrane domain-containing protein</fullName>
    </recommendedName>
</protein>
<evidence type="ECO:0000256" key="7">
    <source>
        <dbReference type="ARBA" id="ARBA00023136"/>
    </source>
</evidence>
<feature type="region of interest" description="Disordered" evidence="8">
    <location>
        <begin position="1"/>
        <end position="73"/>
    </location>
</feature>
<feature type="region of interest" description="Disordered" evidence="8">
    <location>
        <begin position="181"/>
        <end position="200"/>
    </location>
</feature>
<evidence type="ECO:0000256" key="1">
    <source>
        <dbReference type="ARBA" id="ARBA00004141"/>
    </source>
</evidence>
<accession>A0A1E7EX64</accession>
<dbReference type="EMBL" id="KV784371">
    <property type="protein sequence ID" value="OEU10628.1"/>
    <property type="molecule type" value="Genomic_DNA"/>
</dbReference>
<evidence type="ECO:0000313" key="12">
    <source>
        <dbReference type="Proteomes" id="UP000095751"/>
    </source>
</evidence>
<dbReference type="AlphaFoldDB" id="A0A1E7EX64"/>
<dbReference type="GO" id="GO:0016020">
    <property type="term" value="C:membrane"/>
    <property type="evidence" value="ECO:0007669"/>
    <property type="project" value="UniProtKB-SubCell"/>
</dbReference>
<evidence type="ECO:0000256" key="4">
    <source>
        <dbReference type="ARBA" id="ARBA00022692"/>
    </source>
</evidence>
<feature type="compositionally biased region" description="Polar residues" evidence="8">
    <location>
        <begin position="31"/>
        <end position="43"/>
    </location>
</feature>
<feature type="compositionally biased region" description="Basic and acidic residues" evidence="8">
    <location>
        <begin position="436"/>
        <end position="450"/>
    </location>
</feature>
<dbReference type="SUPFAM" id="SSF161093">
    <property type="entry name" value="MgtE membrane domain-like"/>
    <property type="match status" value="1"/>
</dbReference>
<feature type="transmembrane region" description="Helical" evidence="9">
    <location>
        <begin position="656"/>
        <end position="675"/>
    </location>
</feature>
<feature type="transmembrane region" description="Helical" evidence="9">
    <location>
        <begin position="624"/>
        <end position="644"/>
    </location>
</feature>
<evidence type="ECO:0000256" key="6">
    <source>
        <dbReference type="ARBA" id="ARBA00022989"/>
    </source>
</evidence>
<dbReference type="InParanoid" id="A0A1E7EX64"/>
<keyword evidence="6 9" id="KW-1133">Transmembrane helix</keyword>
<evidence type="ECO:0000313" key="11">
    <source>
        <dbReference type="EMBL" id="OEU10628.1"/>
    </source>
</evidence>
<feature type="transmembrane region" description="Helical" evidence="9">
    <location>
        <begin position="705"/>
        <end position="724"/>
    </location>
</feature>
<dbReference type="PANTHER" id="PTHR41394:SF5">
    <property type="entry name" value="SLC41A_MGTE INTEGRAL MEMBRANE DOMAIN-CONTAINING PROTEIN"/>
    <property type="match status" value="1"/>
</dbReference>
<sequence>MSESKADSIGISEDSGGETHTIDDEDDARTRTASGSAKEQFQPSLVPPRREEPTMKEKLVERERQRRVESERARWKRQFAMAAHAESEYDEDDNNNNNNNNNNINNGSTGAIIFGDTISPDDGAITDHDSFVNDRNGINSMVQAGTSVTGTSVAGTVGEDTVAPVETLDDDIVSYPMERFLQDQQQPTMGGGDDGSKTLLGKNETKQDFVMERFLQEPPTVTGGGGGSSTISSPSKDHQNNTGDNIPSDLPSNNNTTNNDGDLPVELSADHNNIDLPSPSQEPRVVFGLTEAEIQEMAAIDDASRSNAPPSERDDMSELGELVSDFGGLTPHVLENQNMSQGTPVTVILSTSSSGGHGGIDGHSFSSNIVASSAGGGDAGNTSADFENEMKMEGNENIINRTMRPGMFNYKRSKPRNDDMKNLPDTQYSDQIANSNEHDHIDGFDFDKNEPSSPRSPSIVHDQKGITTRTELWSPGFSPDGDRTEKNITVSDAFLPAFEGYGSTDHDVETQRFGSGRTGKMNFIATNDSLAKVCKNGNIVDGEQKPLLEGIPPAVSVKNHSHIRGSSWNSLQSVRSMGDLDSLADSIFSDIRSQSAATLLSISNDADAYLGSSILQRAFPERSFALIVTLIFELPTLFMISGGSDQLCALIGRRRYTILISLLPITSAISGNVGLQASTLTTRAISHHQVRKDNFKSWLLKEMGAAVYIGVGMGLVVGTMAFVMGHQSFAFALTIFFAQFIGILTAGFTGTLAPLLFTFIFERDSGKWGGPLETAVQDVVGSFAMIVISYRIMTFFGPYDIDANDMCVATVLDN</sequence>
<dbReference type="InterPro" id="IPR006667">
    <property type="entry name" value="SLC41_membr_dom"/>
</dbReference>
<proteinExistence type="inferred from homology"/>
<dbReference type="Pfam" id="PF01769">
    <property type="entry name" value="MgtE"/>
    <property type="match status" value="1"/>
</dbReference>
<keyword evidence="5" id="KW-0460">Magnesium</keyword>
<dbReference type="PANTHER" id="PTHR41394">
    <property type="entry name" value="MAGNESIUM TRANSPORTER MGTE"/>
    <property type="match status" value="1"/>
</dbReference>
<evidence type="ECO:0000256" key="5">
    <source>
        <dbReference type="ARBA" id="ARBA00022842"/>
    </source>
</evidence>
<feature type="region of interest" description="Disordered" evidence="8">
    <location>
        <begin position="436"/>
        <end position="462"/>
    </location>
</feature>
<feature type="region of interest" description="Disordered" evidence="8">
    <location>
        <begin position="85"/>
        <end position="104"/>
    </location>
</feature>
<keyword evidence="12" id="KW-1185">Reference proteome</keyword>
<dbReference type="InterPro" id="IPR036739">
    <property type="entry name" value="SLC41_membr_dom_sf"/>
</dbReference>
<dbReference type="Proteomes" id="UP000095751">
    <property type="component" value="Unassembled WGS sequence"/>
</dbReference>
<feature type="region of interest" description="Disordered" evidence="8">
    <location>
        <begin position="408"/>
        <end position="427"/>
    </location>
</feature>
<evidence type="ECO:0000256" key="3">
    <source>
        <dbReference type="ARBA" id="ARBA00022448"/>
    </source>
</evidence>
<name>A0A1E7EX64_9STRA</name>
<reference evidence="11 12" key="1">
    <citation type="submission" date="2016-09" db="EMBL/GenBank/DDBJ databases">
        <title>Extensive genetic diversity and differential bi-allelic expression allows diatom success in the polar Southern Ocean.</title>
        <authorList>
            <consortium name="DOE Joint Genome Institute"/>
            <person name="Mock T."/>
            <person name="Otillar R.P."/>
            <person name="Strauss J."/>
            <person name="Dupont C."/>
            <person name="Frickenhaus S."/>
            <person name="Maumus F."/>
            <person name="Mcmullan M."/>
            <person name="Sanges R."/>
            <person name="Schmutz J."/>
            <person name="Toseland A."/>
            <person name="Valas R."/>
            <person name="Veluchamy A."/>
            <person name="Ward B.J."/>
            <person name="Allen A."/>
            <person name="Barry K."/>
            <person name="Falciatore A."/>
            <person name="Ferrante M."/>
            <person name="Fortunato A.E."/>
            <person name="Gloeckner G."/>
            <person name="Gruber A."/>
            <person name="Hipkin R."/>
            <person name="Janech M."/>
            <person name="Kroth P."/>
            <person name="Leese F."/>
            <person name="Lindquist E."/>
            <person name="Lyon B.R."/>
            <person name="Martin J."/>
            <person name="Mayer C."/>
            <person name="Parker M."/>
            <person name="Quesneville H."/>
            <person name="Raymond J."/>
            <person name="Uhlig C."/>
            <person name="Valentin K.U."/>
            <person name="Worden A.Z."/>
            <person name="Armbrust E.V."/>
            <person name="Bowler C."/>
            <person name="Green B."/>
            <person name="Moulton V."/>
            <person name="Van Oosterhout C."/>
            <person name="Grigoriev I."/>
        </authorList>
    </citation>
    <scope>NUCLEOTIDE SEQUENCE [LARGE SCALE GENOMIC DNA]</scope>
    <source>
        <strain evidence="11 12">CCMP1102</strain>
    </source>
</reference>
<feature type="compositionally biased region" description="Polar residues" evidence="8">
    <location>
        <begin position="240"/>
        <end position="260"/>
    </location>
</feature>
<organism evidence="11 12">
    <name type="scientific">Fragilariopsis cylindrus CCMP1102</name>
    <dbReference type="NCBI Taxonomy" id="635003"/>
    <lineage>
        <taxon>Eukaryota</taxon>
        <taxon>Sar</taxon>
        <taxon>Stramenopiles</taxon>
        <taxon>Ochrophyta</taxon>
        <taxon>Bacillariophyta</taxon>
        <taxon>Bacillariophyceae</taxon>
        <taxon>Bacillariophycidae</taxon>
        <taxon>Bacillariales</taxon>
        <taxon>Bacillariaceae</taxon>
        <taxon>Fragilariopsis</taxon>
    </lineage>
</organism>
<dbReference type="OrthoDB" id="48232at2759"/>
<keyword evidence="3" id="KW-0813">Transport</keyword>
<comment type="subcellular location">
    <subcellularLocation>
        <location evidence="1">Membrane</location>
        <topology evidence="1">Multi-pass membrane protein</topology>
    </subcellularLocation>
</comment>
<feature type="compositionally biased region" description="Low complexity" evidence="8">
    <location>
        <begin position="95"/>
        <end position="104"/>
    </location>
</feature>
<dbReference type="KEGG" id="fcy:FRACYDRAFT_247170"/>
<keyword evidence="7 9" id="KW-0472">Membrane</keyword>
<gene>
    <name evidence="11" type="ORF">FRACYDRAFT_247170</name>
</gene>
<feature type="compositionally biased region" description="Basic and acidic residues" evidence="8">
    <location>
        <begin position="48"/>
        <end position="73"/>
    </location>
</feature>
<dbReference type="GO" id="GO:0008324">
    <property type="term" value="F:monoatomic cation transmembrane transporter activity"/>
    <property type="evidence" value="ECO:0007669"/>
    <property type="project" value="InterPro"/>
</dbReference>
<dbReference type="Gene3D" id="1.10.357.20">
    <property type="entry name" value="SLC41 divalent cation transporters, integral membrane domain"/>
    <property type="match status" value="1"/>
</dbReference>
<feature type="transmembrane region" description="Helical" evidence="9">
    <location>
        <begin position="779"/>
        <end position="796"/>
    </location>
</feature>
<evidence type="ECO:0000256" key="9">
    <source>
        <dbReference type="SAM" id="Phobius"/>
    </source>
</evidence>
<evidence type="ECO:0000259" key="10">
    <source>
        <dbReference type="Pfam" id="PF01769"/>
    </source>
</evidence>